<evidence type="ECO:0000313" key="2">
    <source>
        <dbReference type="Proteomes" id="UP000003374"/>
    </source>
</evidence>
<dbReference type="STRING" id="314278.NB231_06770"/>
<dbReference type="Proteomes" id="UP000003374">
    <property type="component" value="Unassembled WGS sequence"/>
</dbReference>
<dbReference type="EMBL" id="AAOF01000024">
    <property type="protein sequence ID" value="EAR20355.1"/>
    <property type="molecule type" value="Genomic_DNA"/>
</dbReference>
<protein>
    <submittedName>
        <fullName evidence="1">Uncharacterized protein</fullName>
    </submittedName>
</protein>
<dbReference type="HOGENOM" id="CLU_3082308_0_0_6"/>
<reference evidence="1 2" key="1">
    <citation type="submission" date="2006-02" db="EMBL/GenBank/DDBJ databases">
        <authorList>
            <person name="Waterbury J."/>
            <person name="Ferriera S."/>
            <person name="Johnson J."/>
            <person name="Kravitz S."/>
            <person name="Halpern A."/>
            <person name="Remington K."/>
            <person name="Beeson K."/>
            <person name="Tran B."/>
            <person name="Rogers Y.-H."/>
            <person name="Friedman R."/>
            <person name="Venter J.C."/>
        </authorList>
    </citation>
    <scope>NUCLEOTIDE SEQUENCE [LARGE SCALE GENOMIC DNA]</scope>
    <source>
        <strain evidence="1 2">Nb-231</strain>
    </source>
</reference>
<proteinExistence type="predicted"/>
<keyword evidence="2" id="KW-1185">Reference proteome</keyword>
<name>A4BV88_9GAMM</name>
<evidence type="ECO:0000313" key="1">
    <source>
        <dbReference type="EMBL" id="EAR20355.1"/>
    </source>
</evidence>
<organism evidence="1 2">
    <name type="scientific">Nitrococcus mobilis Nb-231</name>
    <dbReference type="NCBI Taxonomy" id="314278"/>
    <lineage>
        <taxon>Bacteria</taxon>
        <taxon>Pseudomonadati</taxon>
        <taxon>Pseudomonadota</taxon>
        <taxon>Gammaproteobacteria</taxon>
        <taxon>Chromatiales</taxon>
        <taxon>Ectothiorhodospiraceae</taxon>
        <taxon>Nitrococcus</taxon>
    </lineage>
</organism>
<gene>
    <name evidence="1" type="ORF">NB231_06770</name>
</gene>
<comment type="caution">
    <text evidence="1">The sequence shown here is derived from an EMBL/GenBank/DDBJ whole genome shotgun (WGS) entry which is preliminary data.</text>
</comment>
<dbReference type="AlphaFoldDB" id="A4BV88"/>
<accession>A4BV88</accession>
<sequence>MVACSDGGDFLNQRQVELIQGFLLSKLVSGEEFRAMLQATASSPGQPKATGI</sequence>